<keyword evidence="2" id="KW-1185">Reference proteome</keyword>
<organism evidence="1 2">
    <name type="scientific">Priestia iocasae</name>
    <dbReference type="NCBI Taxonomy" id="2291674"/>
    <lineage>
        <taxon>Bacteria</taxon>
        <taxon>Bacillati</taxon>
        <taxon>Bacillota</taxon>
        <taxon>Bacilli</taxon>
        <taxon>Bacillales</taxon>
        <taxon>Bacillaceae</taxon>
        <taxon>Priestia</taxon>
    </lineage>
</organism>
<dbReference type="EMBL" id="JAFBFC010000003">
    <property type="protein sequence ID" value="MBM7703315.1"/>
    <property type="molecule type" value="Genomic_DNA"/>
</dbReference>
<dbReference type="RefSeq" id="WP_205186961.1">
    <property type="nucleotide sequence ID" value="NZ_JAFBFC010000003.1"/>
</dbReference>
<evidence type="ECO:0000313" key="1">
    <source>
        <dbReference type="EMBL" id="MBM7703315.1"/>
    </source>
</evidence>
<name>A0ABS2QV22_9BACI</name>
<dbReference type="Gene3D" id="1.20.120.440">
    <property type="entry name" value="YppE-like"/>
    <property type="match status" value="1"/>
</dbReference>
<dbReference type="Proteomes" id="UP000809829">
    <property type="component" value="Unassembled WGS sequence"/>
</dbReference>
<proteinExistence type="predicted"/>
<dbReference type="InterPro" id="IPR023351">
    <property type="entry name" value="YppE-like_sf"/>
</dbReference>
<accession>A0ABS2QV22</accession>
<dbReference type="InterPro" id="IPR014913">
    <property type="entry name" value="YppE-like"/>
</dbReference>
<sequence>MVTNLTVIELTEKLFTYNEEALTRLINVHETEAEADFYNEVKPYVDAFFKELDRWEEATKKWIQQAKPQYIHVNQITSTTENLHNVVLQSFYKETREKRFKQMYQANKYVLESILAQE</sequence>
<dbReference type="Pfam" id="PF08807">
    <property type="entry name" value="DUF1798"/>
    <property type="match status" value="1"/>
</dbReference>
<comment type="caution">
    <text evidence="1">The sequence shown here is derived from an EMBL/GenBank/DDBJ whole genome shotgun (WGS) entry which is preliminary data.</text>
</comment>
<evidence type="ECO:0000313" key="2">
    <source>
        <dbReference type="Proteomes" id="UP000809829"/>
    </source>
</evidence>
<reference evidence="1 2" key="1">
    <citation type="submission" date="2021-01" db="EMBL/GenBank/DDBJ databases">
        <title>Genomic Encyclopedia of Type Strains, Phase IV (KMG-IV): sequencing the most valuable type-strain genomes for metagenomic binning, comparative biology and taxonomic classification.</title>
        <authorList>
            <person name="Goeker M."/>
        </authorList>
    </citation>
    <scope>NUCLEOTIDE SEQUENCE [LARGE SCALE GENOMIC DNA]</scope>
    <source>
        <strain evidence="1 2">DSM 104297</strain>
    </source>
</reference>
<evidence type="ECO:0008006" key="3">
    <source>
        <dbReference type="Google" id="ProtNLM"/>
    </source>
</evidence>
<protein>
    <recommendedName>
        <fullName evidence="3">DUF1798 family protein</fullName>
    </recommendedName>
</protein>
<gene>
    <name evidence="1" type="ORF">JOC83_002162</name>
</gene>
<dbReference type="SUPFAM" id="SSF140415">
    <property type="entry name" value="YppE-like"/>
    <property type="match status" value="1"/>
</dbReference>